<keyword evidence="2" id="KW-0732">Signal</keyword>
<gene>
    <name evidence="3" type="ORF">H7F51_02915</name>
</gene>
<accession>A0A7X1KKE4</accession>
<feature type="region of interest" description="Disordered" evidence="1">
    <location>
        <begin position="164"/>
        <end position="183"/>
    </location>
</feature>
<name>A0A7X1KKE4_9SPHN</name>
<organism evidence="3 4">
    <name type="scientific">Novosphingobium flavum</name>
    <dbReference type="NCBI Taxonomy" id="1778672"/>
    <lineage>
        <taxon>Bacteria</taxon>
        <taxon>Pseudomonadati</taxon>
        <taxon>Pseudomonadota</taxon>
        <taxon>Alphaproteobacteria</taxon>
        <taxon>Sphingomonadales</taxon>
        <taxon>Sphingomonadaceae</taxon>
        <taxon>Novosphingobium</taxon>
    </lineage>
</organism>
<feature type="chain" id="PRO_5030730162" description="Porin" evidence="2">
    <location>
        <begin position="18"/>
        <end position="232"/>
    </location>
</feature>
<dbReference type="AlphaFoldDB" id="A0A7X1KKE4"/>
<protein>
    <recommendedName>
        <fullName evidence="5">Porin</fullName>
    </recommendedName>
</protein>
<dbReference type="EMBL" id="JACLAW010000002">
    <property type="protein sequence ID" value="MBC2664466.1"/>
    <property type="molecule type" value="Genomic_DNA"/>
</dbReference>
<evidence type="ECO:0000313" key="4">
    <source>
        <dbReference type="Proteomes" id="UP000566813"/>
    </source>
</evidence>
<comment type="caution">
    <text evidence="3">The sequence shown here is derived from an EMBL/GenBank/DDBJ whole genome shotgun (WGS) entry which is preliminary data.</text>
</comment>
<dbReference type="Proteomes" id="UP000566813">
    <property type="component" value="Unassembled WGS sequence"/>
</dbReference>
<evidence type="ECO:0008006" key="5">
    <source>
        <dbReference type="Google" id="ProtNLM"/>
    </source>
</evidence>
<proteinExistence type="predicted"/>
<evidence type="ECO:0000256" key="1">
    <source>
        <dbReference type="SAM" id="MobiDB-lite"/>
    </source>
</evidence>
<reference evidence="3 4" key="1">
    <citation type="submission" date="2020-08" db="EMBL/GenBank/DDBJ databases">
        <title>The genome sequence of type strain Novosphingobium flavum NBRC 111647.</title>
        <authorList>
            <person name="Liu Y."/>
        </authorList>
    </citation>
    <scope>NUCLEOTIDE SEQUENCE [LARGE SCALE GENOMIC DNA]</scope>
    <source>
        <strain evidence="3 4">NBRC 111647</strain>
    </source>
</reference>
<evidence type="ECO:0000313" key="3">
    <source>
        <dbReference type="EMBL" id="MBC2664466.1"/>
    </source>
</evidence>
<sequence>MLSAAVVALALPSAVLAFTSNFDLRETNLAAPAEGSLIPATVDPEMARSIRIGALGRGQMFRFTPAGSTNRADRAVTVAVRVDPATARAISVGKPIGDAPLSGGAAALRIASTAYSLGVSRGYQSFTLPGTDKIRADMPELSAFRLHSGVPDEPSRLNARISLDEREKTGRAPRTLEGSGEQTVDVGGSYSLTRNLDVTAGVRYSQDRDRLLPQSDATKDNQAVYVGTQFRF</sequence>
<evidence type="ECO:0000256" key="2">
    <source>
        <dbReference type="SAM" id="SignalP"/>
    </source>
</evidence>
<keyword evidence="4" id="KW-1185">Reference proteome</keyword>
<feature type="signal peptide" evidence="2">
    <location>
        <begin position="1"/>
        <end position="17"/>
    </location>
</feature>